<proteinExistence type="inferred from homology"/>
<dbReference type="OrthoDB" id="547680at2759"/>
<dbReference type="RefSeq" id="XP_022112082.1">
    <property type="nucleotide sequence ID" value="XM_022256390.1"/>
</dbReference>
<accession>A0A8B8A3X6</accession>
<dbReference type="AlphaFoldDB" id="A0A8B8A3X6"/>
<dbReference type="GeneID" id="110991172"/>
<evidence type="ECO:0000256" key="4">
    <source>
        <dbReference type="ARBA" id="ARBA00022723"/>
    </source>
</evidence>
<dbReference type="InterPro" id="IPR051941">
    <property type="entry name" value="BG_Antigen-Binding_Lectin"/>
</dbReference>
<organism evidence="10 11">
    <name type="scientific">Acanthaster planci</name>
    <name type="common">Crown-of-thorns starfish</name>
    <dbReference type="NCBI Taxonomy" id="133434"/>
    <lineage>
        <taxon>Eukaryota</taxon>
        <taxon>Metazoa</taxon>
        <taxon>Echinodermata</taxon>
        <taxon>Eleutherozoa</taxon>
        <taxon>Asterozoa</taxon>
        <taxon>Asteroidea</taxon>
        <taxon>Valvatacea</taxon>
        <taxon>Valvatida</taxon>
        <taxon>Acanthasteridae</taxon>
        <taxon>Acanthaster</taxon>
    </lineage>
</organism>
<feature type="domain" description="Fucolectin tachylectin-4 pentraxin-1" evidence="9">
    <location>
        <begin position="409"/>
        <end position="558"/>
    </location>
</feature>
<gene>
    <name evidence="11" type="primary">LOC110991172</name>
</gene>
<keyword evidence="6" id="KW-0106">Calcium</keyword>
<keyword evidence="7" id="KW-1015">Disulfide bond</keyword>
<dbReference type="KEGG" id="aplc:110991172"/>
<dbReference type="PANTHER" id="PTHR45713:SF6">
    <property type="entry name" value="F5_8 TYPE C DOMAIN-CONTAINING PROTEIN"/>
    <property type="match status" value="1"/>
</dbReference>
<evidence type="ECO:0000259" key="9">
    <source>
        <dbReference type="SMART" id="SM00607"/>
    </source>
</evidence>
<dbReference type="GO" id="GO:0001868">
    <property type="term" value="P:regulation of complement activation, lectin pathway"/>
    <property type="evidence" value="ECO:0007669"/>
    <property type="project" value="UniProtKB-ARBA"/>
</dbReference>
<dbReference type="SUPFAM" id="SSF49785">
    <property type="entry name" value="Galactose-binding domain-like"/>
    <property type="match status" value="2"/>
</dbReference>
<keyword evidence="10" id="KW-1185">Reference proteome</keyword>
<dbReference type="GO" id="GO:0010185">
    <property type="term" value="P:regulation of cellular defense response"/>
    <property type="evidence" value="ECO:0007669"/>
    <property type="project" value="UniProtKB-ARBA"/>
</dbReference>
<dbReference type="Proteomes" id="UP000694845">
    <property type="component" value="Unplaced"/>
</dbReference>
<comment type="subunit">
    <text evidence="3">Homotrimer.</text>
</comment>
<dbReference type="InterPro" id="IPR006585">
    <property type="entry name" value="FTP1"/>
</dbReference>
<evidence type="ECO:0000256" key="5">
    <source>
        <dbReference type="ARBA" id="ARBA00022734"/>
    </source>
</evidence>
<evidence type="ECO:0000313" key="11">
    <source>
        <dbReference type="RefSeq" id="XP_022112082.1"/>
    </source>
</evidence>
<evidence type="ECO:0000256" key="1">
    <source>
        <dbReference type="ARBA" id="ARBA00002219"/>
    </source>
</evidence>
<name>A0A8B8A3X6_ACAPL</name>
<feature type="region of interest" description="Disordered" evidence="8">
    <location>
        <begin position="103"/>
        <end position="123"/>
    </location>
</feature>
<feature type="compositionally biased region" description="Low complexity" evidence="8">
    <location>
        <begin position="113"/>
        <end position="123"/>
    </location>
</feature>
<dbReference type="GO" id="GO:0046872">
    <property type="term" value="F:metal ion binding"/>
    <property type="evidence" value="ECO:0007669"/>
    <property type="project" value="UniProtKB-KW"/>
</dbReference>
<evidence type="ECO:0000256" key="3">
    <source>
        <dbReference type="ARBA" id="ARBA00011233"/>
    </source>
</evidence>
<comment type="similarity">
    <text evidence="2">Belongs to the fucolectin family.</text>
</comment>
<dbReference type="SMART" id="SM00607">
    <property type="entry name" value="FTP"/>
    <property type="match status" value="1"/>
</dbReference>
<dbReference type="GO" id="GO:0042806">
    <property type="term" value="F:fucose binding"/>
    <property type="evidence" value="ECO:0007669"/>
    <property type="project" value="UniProtKB-ARBA"/>
</dbReference>
<dbReference type="PANTHER" id="PTHR45713">
    <property type="entry name" value="FTP DOMAIN-CONTAINING PROTEIN"/>
    <property type="match status" value="1"/>
</dbReference>
<keyword evidence="4" id="KW-0479">Metal-binding</keyword>
<dbReference type="OMA" id="ICEGEAY"/>
<evidence type="ECO:0000256" key="7">
    <source>
        <dbReference type="ARBA" id="ARBA00023157"/>
    </source>
</evidence>
<sequence>MYDVMALTSIACGLVVAAFIIEARVCSLGNEPDTNMRTRWITVRVKDPCECTVTLPGGLNAAPVLHRTQPVMQTQYPIVSDDPEEIRSHFKCVNPRELVLGTTRPDPTLHRVPGTSSASPTSPGSTWIQLLHYDRSKPNTIERDRDVLGQWISSNITEVRISLGSNSSKGQHLSLLFDARDCNSTSWFTPARLLSSPWTDMHDDPIFSLNWLANGGEILGIQAEFRGMHPFEGWLRWALPGDGSEESETSLTGNLPVIAFGRKGKVHWTDRGLLSRDRPVSQSSTAGPALGEYGVDLDSSSRTSTGYEFEPWWMVDLGEEFSIEEITIMGCAPGKGKTELFGAQFRVGVTQSIDEGTPCGLPVQNPPEEGTSLTLFCANLPSAQYLSMRIDGAYGTLGFCGINAVADGGRNPTLRGQPTWQSSVLTRNASHCVDGQIGVHRADLTCCQTGDNSYSWWGVDLGDLHTVTMVIISPFPDPQQWTDMTGATVVVSDVDNAFLLSAEPCGGALAFGDLLEHRPLLVDCVPDVTGRYVFIRSSSMPLSMCEVEVFGKELGDVLLADTLNIQALVAEN</sequence>
<comment type="function">
    <text evidence="1">Acts as a defensive agent. Recognizes blood group fucosylated oligosaccharides including A, B, H and Lewis B-type antigens. Does not recognize Lewis A antigen and has low affinity for monovalent haptens.</text>
</comment>
<dbReference type="InterPro" id="IPR008979">
    <property type="entry name" value="Galactose-bd-like_sf"/>
</dbReference>
<dbReference type="Gene3D" id="2.60.120.260">
    <property type="entry name" value="Galactose-binding domain-like"/>
    <property type="match status" value="2"/>
</dbReference>
<keyword evidence="5" id="KW-0430">Lectin</keyword>
<evidence type="ECO:0000256" key="2">
    <source>
        <dbReference type="ARBA" id="ARBA00010147"/>
    </source>
</evidence>
<reference evidence="11" key="1">
    <citation type="submission" date="2025-08" db="UniProtKB">
        <authorList>
            <consortium name="RefSeq"/>
        </authorList>
    </citation>
    <scope>IDENTIFICATION</scope>
</reference>
<evidence type="ECO:0000256" key="8">
    <source>
        <dbReference type="SAM" id="MobiDB-lite"/>
    </source>
</evidence>
<evidence type="ECO:0000256" key="6">
    <source>
        <dbReference type="ARBA" id="ARBA00022837"/>
    </source>
</evidence>
<protein>
    <submittedName>
        <fullName evidence="11">Uncharacterized protein LOC110991172 isoform X1</fullName>
    </submittedName>
</protein>
<evidence type="ECO:0000313" key="10">
    <source>
        <dbReference type="Proteomes" id="UP000694845"/>
    </source>
</evidence>